<keyword evidence="4 6" id="KW-0472">Membrane</keyword>
<feature type="transmembrane region" description="Helical" evidence="6">
    <location>
        <begin position="75"/>
        <end position="97"/>
    </location>
</feature>
<accession>A0AAN9U8P3</accession>
<keyword evidence="2 6" id="KW-0812">Transmembrane</keyword>
<feature type="transmembrane region" description="Helical" evidence="6">
    <location>
        <begin position="36"/>
        <end position="55"/>
    </location>
</feature>
<comment type="caution">
    <text evidence="8">The sequence shown here is derived from an EMBL/GenBank/DDBJ whole genome shotgun (WGS) entry which is preliminary data.</text>
</comment>
<evidence type="ECO:0000256" key="1">
    <source>
        <dbReference type="ARBA" id="ARBA00004141"/>
    </source>
</evidence>
<keyword evidence="9" id="KW-1185">Reference proteome</keyword>
<dbReference type="InterPro" id="IPR049326">
    <property type="entry name" value="Rhodopsin_dom_fungi"/>
</dbReference>
<comment type="similarity">
    <text evidence="5">Belongs to the SAT4 family.</text>
</comment>
<protein>
    <recommendedName>
        <fullName evidence="7">Rhodopsin domain-containing protein</fullName>
    </recommendedName>
</protein>
<evidence type="ECO:0000313" key="9">
    <source>
        <dbReference type="Proteomes" id="UP001320245"/>
    </source>
</evidence>
<feature type="transmembrane region" description="Helical" evidence="6">
    <location>
        <begin position="239"/>
        <end position="258"/>
    </location>
</feature>
<evidence type="ECO:0000256" key="4">
    <source>
        <dbReference type="ARBA" id="ARBA00023136"/>
    </source>
</evidence>
<evidence type="ECO:0000259" key="7">
    <source>
        <dbReference type="Pfam" id="PF20684"/>
    </source>
</evidence>
<feature type="transmembrane region" description="Helical" evidence="6">
    <location>
        <begin position="164"/>
        <end position="183"/>
    </location>
</feature>
<evidence type="ECO:0000256" key="3">
    <source>
        <dbReference type="ARBA" id="ARBA00022989"/>
    </source>
</evidence>
<dbReference type="PANTHER" id="PTHR33048">
    <property type="entry name" value="PTH11-LIKE INTEGRAL MEMBRANE PROTEIN (AFU_ORTHOLOGUE AFUA_5G11245)"/>
    <property type="match status" value="1"/>
</dbReference>
<feature type="transmembrane region" description="Helical" evidence="6">
    <location>
        <begin position="195"/>
        <end position="219"/>
    </location>
</feature>
<feature type="domain" description="Rhodopsin" evidence="7">
    <location>
        <begin position="51"/>
        <end position="262"/>
    </location>
</feature>
<evidence type="ECO:0000256" key="2">
    <source>
        <dbReference type="ARBA" id="ARBA00022692"/>
    </source>
</evidence>
<name>A0AAN9U8P3_9PEZI</name>
<organism evidence="8 9">
    <name type="scientific">Cytospora paraplurivora</name>
    <dbReference type="NCBI Taxonomy" id="2898453"/>
    <lineage>
        <taxon>Eukaryota</taxon>
        <taxon>Fungi</taxon>
        <taxon>Dikarya</taxon>
        <taxon>Ascomycota</taxon>
        <taxon>Pezizomycotina</taxon>
        <taxon>Sordariomycetes</taxon>
        <taxon>Sordariomycetidae</taxon>
        <taxon>Diaporthales</taxon>
        <taxon>Cytosporaceae</taxon>
        <taxon>Cytospora</taxon>
    </lineage>
</organism>
<evidence type="ECO:0000256" key="6">
    <source>
        <dbReference type="SAM" id="Phobius"/>
    </source>
</evidence>
<sequence length="392" mass="43505">MDSAALQAYLNGPASTAPNGTVVDLDNPPRNNTSPLVLATVCIVLTTLAVVGRAYSRLFVVKRLQAEDYLGLLAFVGFVINIGYSLVLLFSKSAILLEWVNIFVPKGTRNTFYWSARVMMVANILLYTSSIIVALAGCQPLALFWDFWLSGHCINRKSRDTVNAAFNVVMDVIILLLPQLVIWNLHMTSTRKTGVCVVFSVGLIVIVTSVGRLVGIVTMDYPTSFAGVFDTPYQFSGELEWIIAEVTCVMLVFCVPALPRIISEPTIQLTARITQAWQSWTRLGRNSRASESQYSDDRKWDQVNLPHHVPRANAAIPKSQQRVHDEENLWMTNNDTETTVEVLELANTPDGTYPGYYHAEVHSDAAQKATKHPMEAGILKTIQFDQHDGDVS</sequence>
<dbReference type="PANTHER" id="PTHR33048:SF47">
    <property type="entry name" value="INTEGRAL MEMBRANE PROTEIN-RELATED"/>
    <property type="match status" value="1"/>
</dbReference>
<dbReference type="GO" id="GO:0016020">
    <property type="term" value="C:membrane"/>
    <property type="evidence" value="ECO:0007669"/>
    <property type="project" value="UniProtKB-SubCell"/>
</dbReference>
<dbReference type="AlphaFoldDB" id="A0AAN9U8P3"/>
<evidence type="ECO:0000313" key="8">
    <source>
        <dbReference type="EMBL" id="KAK7742412.1"/>
    </source>
</evidence>
<gene>
    <name evidence="8" type="ORF">SLS53_004558</name>
</gene>
<dbReference type="InterPro" id="IPR052337">
    <property type="entry name" value="SAT4-like"/>
</dbReference>
<reference evidence="8 9" key="1">
    <citation type="journal article" date="2023" name="PLoS ONE">
        <title>Cytospora paraplurivora sp. nov. isolated from orchards with fruit tree decline syndrome in Ontario, Canada.</title>
        <authorList>
            <person name="Ilyukhin E."/>
            <person name="Nguyen H.D.T."/>
            <person name="Castle A.J."/>
            <person name="Ellouze W."/>
        </authorList>
    </citation>
    <scope>NUCLEOTIDE SEQUENCE [LARGE SCALE GENOMIC DNA]</scope>
    <source>
        <strain evidence="8 9">FDS-564</strain>
    </source>
</reference>
<keyword evidence="3 6" id="KW-1133">Transmembrane helix</keyword>
<dbReference type="Proteomes" id="UP001320245">
    <property type="component" value="Unassembled WGS sequence"/>
</dbReference>
<dbReference type="EMBL" id="JAJSPL020000015">
    <property type="protein sequence ID" value="KAK7742412.1"/>
    <property type="molecule type" value="Genomic_DNA"/>
</dbReference>
<comment type="subcellular location">
    <subcellularLocation>
        <location evidence="1">Membrane</location>
        <topology evidence="1">Multi-pass membrane protein</topology>
    </subcellularLocation>
</comment>
<proteinExistence type="inferred from homology"/>
<evidence type="ECO:0000256" key="5">
    <source>
        <dbReference type="ARBA" id="ARBA00038359"/>
    </source>
</evidence>
<feature type="transmembrane region" description="Helical" evidence="6">
    <location>
        <begin position="118"/>
        <end position="144"/>
    </location>
</feature>
<dbReference type="Pfam" id="PF20684">
    <property type="entry name" value="Fung_rhodopsin"/>
    <property type="match status" value="1"/>
</dbReference>